<dbReference type="Proteomes" id="UP000577956">
    <property type="component" value="Unassembled WGS sequence"/>
</dbReference>
<evidence type="ECO:0000313" key="5">
    <source>
        <dbReference type="Proteomes" id="UP000618382"/>
    </source>
</evidence>
<evidence type="ECO:0000256" key="1">
    <source>
        <dbReference type="SAM" id="Phobius"/>
    </source>
</evidence>
<name>A0A7Y9FCL4_9CELL</name>
<reference evidence="3 4" key="1">
    <citation type="submission" date="2020-07" db="EMBL/GenBank/DDBJ databases">
        <title>Sequencing the genomes of 1000 actinobacteria strains.</title>
        <authorList>
            <person name="Klenk H.-P."/>
        </authorList>
    </citation>
    <scope>NUCLEOTIDE SEQUENCE [LARGE SCALE GENOMIC DNA]</scope>
    <source>
        <strain evidence="3 4">DSM 24482</strain>
    </source>
</reference>
<reference evidence="2 5" key="2">
    <citation type="submission" date="2021-01" db="EMBL/GenBank/DDBJ databases">
        <title>Whole genome shotgun sequence of Cellulomonas oligotrophica NBRC 109435.</title>
        <authorList>
            <person name="Komaki H."/>
            <person name="Tamura T."/>
        </authorList>
    </citation>
    <scope>NUCLEOTIDE SEQUENCE [LARGE SCALE GENOMIC DNA]</scope>
    <source>
        <strain evidence="2 5">NBRC 109435</strain>
    </source>
</reference>
<organism evidence="3 4">
    <name type="scientific">Cellulomonas oligotrophica</name>
    <dbReference type="NCBI Taxonomy" id="931536"/>
    <lineage>
        <taxon>Bacteria</taxon>
        <taxon>Bacillati</taxon>
        <taxon>Actinomycetota</taxon>
        <taxon>Actinomycetes</taxon>
        <taxon>Micrococcales</taxon>
        <taxon>Cellulomonadaceae</taxon>
        <taxon>Cellulomonas</taxon>
    </lineage>
</organism>
<evidence type="ECO:0008006" key="6">
    <source>
        <dbReference type="Google" id="ProtNLM"/>
    </source>
</evidence>
<keyword evidence="1" id="KW-1133">Transmembrane helix</keyword>
<proteinExistence type="predicted"/>
<keyword evidence="1" id="KW-0812">Transmembrane</keyword>
<protein>
    <recommendedName>
        <fullName evidence="6">Ricin B lectin domain-containing protein</fullName>
    </recommendedName>
</protein>
<dbReference type="EMBL" id="BONN01000002">
    <property type="protein sequence ID" value="GIG31755.1"/>
    <property type="molecule type" value="Genomic_DNA"/>
</dbReference>
<dbReference type="SUPFAM" id="SSF50370">
    <property type="entry name" value="Ricin B-like lectins"/>
    <property type="match status" value="2"/>
</dbReference>
<dbReference type="AlphaFoldDB" id="A0A7Y9FCL4"/>
<dbReference type="InterPro" id="IPR035992">
    <property type="entry name" value="Ricin_B-like_lectins"/>
</dbReference>
<dbReference type="EMBL" id="JACCBK010000001">
    <property type="protein sequence ID" value="NYD84688.1"/>
    <property type="molecule type" value="Genomic_DNA"/>
</dbReference>
<dbReference type="CDD" id="cd00161">
    <property type="entry name" value="beta-trefoil_Ricin-like"/>
    <property type="match status" value="1"/>
</dbReference>
<comment type="caution">
    <text evidence="3">The sequence shown here is derived from an EMBL/GenBank/DDBJ whole genome shotgun (WGS) entry which is preliminary data.</text>
</comment>
<dbReference type="PROSITE" id="PS50231">
    <property type="entry name" value="RICIN_B_LECTIN"/>
    <property type="match status" value="2"/>
</dbReference>
<gene>
    <name evidence="3" type="ORF">BKA21_000237</name>
    <name evidence="2" type="ORF">Col01nite_09140</name>
</gene>
<evidence type="ECO:0000313" key="3">
    <source>
        <dbReference type="EMBL" id="NYD84688.1"/>
    </source>
</evidence>
<keyword evidence="1" id="KW-0472">Membrane</keyword>
<sequence length="516" mass="55413">MDMTTGAMRRLAAWRRRDEGVAMMSAILMVLLMGALSTIILALVMSQVTPTQFARKNTRTIFAAEAGVEAALSQIRSAAAAPDFTGEVYGSLAALPCTLTGTVADSGGDLRYDVQVRYYKENPAGRTETWLAANAMSCRPVQQPAYAYVMSEGYAENLARLEATSGDRTLASVYQFKTTNSNIAGGRIYTFGDGFCLRADGITVGSTIRYVDKADCGSDDEHELFLYDTDYAIKLASSTLPGSTPLCLTGPPSTSSGSVQITLQVCQSGSARWNQLFSWEGGSRWKGENTSITNYSSYCLFSGSTSNTGIAGRKLYVGTSCAQDQPWGSFNPDPAVGAGAASITTRQVVNYLEFGRCFDVTGGNVSAAYMIVYPCKQDPSGGTQLNWNHKWYYSEPAVGSPSLGPQQIYILQNNSTSSKYCLQSPAAGGQYVTLTSACSTSAANQRWTRYQDTGNYGTSYTFVDYLGRCIGLGDKFNGSWSKMVVSSCTGGVDQKWNAPPLDVEANVGDYVETYGG</sequence>
<evidence type="ECO:0000313" key="4">
    <source>
        <dbReference type="Proteomes" id="UP000577956"/>
    </source>
</evidence>
<dbReference type="Proteomes" id="UP000618382">
    <property type="component" value="Unassembled WGS sequence"/>
</dbReference>
<feature type="transmembrane region" description="Helical" evidence="1">
    <location>
        <begin position="21"/>
        <end position="45"/>
    </location>
</feature>
<accession>A0A7Y9FCL4</accession>
<evidence type="ECO:0000313" key="2">
    <source>
        <dbReference type="EMBL" id="GIG31755.1"/>
    </source>
</evidence>
<dbReference type="Gene3D" id="2.80.10.50">
    <property type="match status" value="2"/>
</dbReference>
<dbReference type="RefSeq" id="WP_140458996.1">
    <property type="nucleotide sequence ID" value="NZ_BAABFI010000004.1"/>
</dbReference>
<keyword evidence="5" id="KW-1185">Reference proteome</keyword>